<dbReference type="AlphaFoldDB" id="B8FM20"/>
<keyword evidence="8" id="KW-1185">Reference proteome</keyword>
<dbReference type="HOGENOM" id="CLU_056469_2_0_7"/>
<proteinExistence type="predicted"/>
<dbReference type="Pfam" id="PF02361">
    <property type="entry name" value="CbiQ"/>
    <property type="match status" value="1"/>
</dbReference>
<dbReference type="Proteomes" id="UP000000739">
    <property type="component" value="Chromosome"/>
</dbReference>
<feature type="transmembrane region" description="Helical" evidence="6">
    <location>
        <begin position="155"/>
        <end position="174"/>
    </location>
</feature>
<evidence type="ECO:0000256" key="5">
    <source>
        <dbReference type="ARBA" id="ARBA00023136"/>
    </source>
</evidence>
<evidence type="ECO:0000256" key="6">
    <source>
        <dbReference type="SAM" id="Phobius"/>
    </source>
</evidence>
<name>B8FM20_DESAL</name>
<sequence>MNGSTSTNRAQGKPGVLTRIDPRARILLLLYSSVLSVLLDSLFSLCAMGALCLLAALCSGLSARQLAWLVFGAALVTWGTMFSQAIFYYGEPRTVLLNLVEPDNLLLGWLTGEMNVYREGFRHGAIQSLRFTSMMMLGLALCWSTDARSLMQGLLGIRTPYILAFMTVTALRFLPGIIQEAATVQRAWQVRGIRIFSLNPFKLASNWIMFVRPVIVNGYRRSVILALSLQSRAFSPANNQSRRYIPPMPFGARLFSWLGFWAVACILCMKTFYWLYLGGLYYNSSLRNIYMICRHYI</sequence>
<dbReference type="InterPro" id="IPR003339">
    <property type="entry name" value="ABC/ECF_trnsptr_transmembrane"/>
</dbReference>
<evidence type="ECO:0000313" key="8">
    <source>
        <dbReference type="Proteomes" id="UP000000739"/>
    </source>
</evidence>
<dbReference type="GO" id="GO:0005886">
    <property type="term" value="C:plasma membrane"/>
    <property type="evidence" value="ECO:0007669"/>
    <property type="project" value="UniProtKB-ARBA"/>
</dbReference>
<dbReference type="EMBL" id="CP001322">
    <property type="protein sequence ID" value="ACL05753.1"/>
    <property type="molecule type" value="Genomic_DNA"/>
</dbReference>
<keyword evidence="5 6" id="KW-0472">Membrane</keyword>
<dbReference type="PANTHER" id="PTHR34857">
    <property type="entry name" value="SLL0384 PROTEIN"/>
    <property type="match status" value="1"/>
</dbReference>
<evidence type="ECO:0000256" key="2">
    <source>
        <dbReference type="ARBA" id="ARBA00022475"/>
    </source>
</evidence>
<accession>B8FM20</accession>
<evidence type="ECO:0000313" key="7">
    <source>
        <dbReference type="EMBL" id="ACL05753.1"/>
    </source>
</evidence>
<keyword evidence="4 6" id="KW-1133">Transmembrane helix</keyword>
<reference evidence="7 8" key="1">
    <citation type="journal article" date="2012" name="Environ. Microbiol.">
        <title>The genome sequence of Desulfatibacillum alkenivorans AK-01: a blueprint for anaerobic alkane oxidation.</title>
        <authorList>
            <person name="Callaghan A.V."/>
            <person name="Morris B.E."/>
            <person name="Pereira I.A."/>
            <person name="McInerney M.J."/>
            <person name="Austin R.N."/>
            <person name="Groves J.T."/>
            <person name="Kukor J.J."/>
            <person name="Suflita J.M."/>
            <person name="Young L.Y."/>
            <person name="Zylstra G.J."/>
            <person name="Wawrik B."/>
        </authorList>
    </citation>
    <scope>NUCLEOTIDE SEQUENCE [LARGE SCALE GENOMIC DNA]</scope>
    <source>
        <strain evidence="7 8">AK-01</strain>
    </source>
</reference>
<dbReference type="eggNOG" id="COG0619">
    <property type="taxonomic scope" value="Bacteria"/>
</dbReference>
<dbReference type="KEGG" id="dal:Dalk_4068"/>
<keyword evidence="3 6" id="KW-0812">Transmembrane</keyword>
<evidence type="ECO:0000256" key="4">
    <source>
        <dbReference type="ARBA" id="ARBA00022989"/>
    </source>
</evidence>
<evidence type="ECO:0000256" key="3">
    <source>
        <dbReference type="ARBA" id="ARBA00022692"/>
    </source>
</evidence>
<feature type="transmembrane region" description="Helical" evidence="6">
    <location>
        <begin position="26"/>
        <end position="54"/>
    </location>
</feature>
<feature type="transmembrane region" description="Helical" evidence="6">
    <location>
        <begin position="254"/>
        <end position="277"/>
    </location>
</feature>
<dbReference type="CDD" id="cd16914">
    <property type="entry name" value="EcfT"/>
    <property type="match status" value="1"/>
</dbReference>
<gene>
    <name evidence="7" type="ordered locus">Dalk_4068</name>
</gene>
<keyword evidence="2" id="KW-1003">Cell membrane</keyword>
<organism evidence="7 8">
    <name type="scientific">Desulfatibacillum aliphaticivorans</name>
    <dbReference type="NCBI Taxonomy" id="218208"/>
    <lineage>
        <taxon>Bacteria</taxon>
        <taxon>Pseudomonadati</taxon>
        <taxon>Thermodesulfobacteriota</taxon>
        <taxon>Desulfobacteria</taxon>
        <taxon>Desulfobacterales</taxon>
        <taxon>Desulfatibacillaceae</taxon>
        <taxon>Desulfatibacillum</taxon>
    </lineage>
</organism>
<evidence type="ECO:0000256" key="1">
    <source>
        <dbReference type="ARBA" id="ARBA00004141"/>
    </source>
</evidence>
<dbReference type="InterPro" id="IPR051611">
    <property type="entry name" value="ECF_transporter_component"/>
</dbReference>
<protein>
    <submittedName>
        <fullName evidence="7">Cobalt transport protein</fullName>
    </submittedName>
</protein>
<feature type="transmembrane region" description="Helical" evidence="6">
    <location>
        <begin position="66"/>
        <end position="89"/>
    </location>
</feature>
<comment type="subcellular location">
    <subcellularLocation>
        <location evidence="1">Membrane</location>
        <topology evidence="1">Multi-pass membrane protein</topology>
    </subcellularLocation>
</comment>
<dbReference type="RefSeq" id="WP_015948801.1">
    <property type="nucleotide sequence ID" value="NC_011768.1"/>
</dbReference>
<dbReference type="PANTHER" id="PTHR34857:SF2">
    <property type="entry name" value="SLL0384 PROTEIN"/>
    <property type="match status" value="1"/>
</dbReference>